<evidence type="ECO:0000313" key="6">
    <source>
        <dbReference type="Proteomes" id="UP000249645"/>
    </source>
</evidence>
<dbReference type="InterPro" id="IPR015882">
    <property type="entry name" value="HEX_bac_N"/>
</dbReference>
<evidence type="ECO:0000256" key="2">
    <source>
        <dbReference type="ARBA" id="ARBA00023295"/>
    </source>
</evidence>
<dbReference type="PANTHER" id="PTHR43678">
    <property type="entry name" value="PUTATIVE (AFU_ORTHOLOGUE AFUA_2G00640)-RELATED"/>
    <property type="match status" value="1"/>
</dbReference>
<feature type="non-terminal residue" evidence="5">
    <location>
        <position position="182"/>
    </location>
</feature>
<evidence type="ECO:0000259" key="4">
    <source>
        <dbReference type="Pfam" id="PF02838"/>
    </source>
</evidence>
<feature type="signal peptide" evidence="3">
    <location>
        <begin position="1"/>
        <end position="20"/>
    </location>
</feature>
<name>A0A2W5GS63_9SPHI</name>
<dbReference type="GO" id="GO:0005975">
    <property type="term" value="P:carbohydrate metabolic process"/>
    <property type="evidence" value="ECO:0007669"/>
    <property type="project" value="InterPro"/>
</dbReference>
<dbReference type="Proteomes" id="UP000249645">
    <property type="component" value="Unassembled WGS sequence"/>
</dbReference>
<sequence>MLKKYLFIVTTLFVANGVFSQINTKPFVIPSIQKWDGKEGQLQLKENYIIVADKNDSSAWATAQILASDFSGLGIKSSISPKVSKDAVTIYLKTAIDTSLKQEGYRLDISDNIEISAPYYKGLIWGTRTLLQLIEQAKKHNTGLAKGTAIDLPQYPSRGFILDDGRKFFSLEFLKRYIKMLS</sequence>
<dbReference type="GO" id="GO:0004563">
    <property type="term" value="F:beta-N-acetylhexosaminidase activity"/>
    <property type="evidence" value="ECO:0007669"/>
    <property type="project" value="InterPro"/>
</dbReference>
<dbReference type="InterPro" id="IPR052764">
    <property type="entry name" value="GH20_Enzymes"/>
</dbReference>
<dbReference type="PRINTS" id="PR00738">
    <property type="entry name" value="GLHYDRLASE20"/>
</dbReference>
<dbReference type="Gene3D" id="3.20.20.80">
    <property type="entry name" value="Glycosidases"/>
    <property type="match status" value="1"/>
</dbReference>
<accession>A0A2W5GS63</accession>
<dbReference type="AlphaFoldDB" id="A0A2W5GS63"/>
<evidence type="ECO:0000256" key="3">
    <source>
        <dbReference type="SAM" id="SignalP"/>
    </source>
</evidence>
<dbReference type="Gene3D" id="3.30.379.10">
    <property type="entry name" value="Chitobiase/beta-hexosaminidase domain 2-like"/>
    <property type="match status" value="1"/>
</dbReference>
<keyword evidence="3" id="KW-0732">Signal</keyword>
<protein>
    <submittedName>
        <fullName evidence="5">Glycoside hydrolase</fullName>
    </submittedName>
</protein>
<proteinExistence type="predicted"/>
<dbReference type="InterPro" id="IPR025705">
    <property type="entry name" value="Beta_hexosaminidase_sua/sub"/>
</dbReference>
<gene>
    <name evidence="5" type="ORF">DI598_09760</name>
</gene>
<feature type="chain" id="PRO_5015929949" evidence="3">
    <location>
        <begin position="21"/>
        <end position="182"/>
    </location>
</feature>
<dbReference type="EMBL" id="QFOI01000155">
    <property type="protein sequence ID" value="PZP48646.1"/>
    <property type="molecule type" value="Genomic_DNA"/>
</dbReference>
<reference evidence="5 6" key="1">
    <citation type="submission" date="2017-11" db="EMBL/GenBank/DDBJ databases">
        <title>Infants hospitalized years apart are colonized by the same room-sourced microbial strains.</title>
        <authorList>
            <person name="Brooks B."/>
            <person name="Olm M.R."/>
            <person name="Firek B.A."/>
            <person name="Baker R."/>
            <person name="Thomas B.C."/>
            <person name="Morowitz M.J."/>
            <person name="Banfield J.F."/>
        </authorList>
    </citation>
    <scope>NUCLEOTIDE SEQUENCE [LARGE SCALE GENOMIC DNA]</scope>
    <source>
        <strain evidence="5">S2_009_000_R2_76</strain>
    </source>
</reference>
<feature type="domain" description="Beta-hexosaminidase bacterial type N-terminal" evidence="4">
    <location>
        <begin position="26"/>
        <end position="150"/>
    </location>
</feature>
<evidence type="ECO:0000256" key="1">
    <source>
        <dbReference type="ARBA" id="ARBA00022801"/>
    </source>
</evidence>
<dbReference type="SUPFAM" id="SSF55545">
    <property type="entry name" value="beta-N-acetylhexosaminidase-like domain"/>
    <property type="match status" value="1"/>
</dbReference>
<dbReference type="PANTHER" id="PTHR43678:SF1">
    <property type="entry name" value="BETA-N-ACETYLHEXOSAMINIDASE"/>
    <property type="match status" value="1"/>
</dbReference>
<keyword evidence="2" id="KW-0326">Glycosidase</keyword>
<evidence type="ECO:0000313" key="5">
    <source>
        <dbReference type="EMBL" id="PZP48646.1"/>
    </source>
</evidence>
<dbReference type="InterPro" id="IPR029018">
    <property type="entry name" value="Hex-like_dom2"/>
</dbReference>
<comment type="caution">
    <text evidence="5">The sequence shown here is derived from an EMBL/GenBank/DDBJ whole genome shotgun (WGS) entry which is preliminary data.</text>
</comment>
<keyword evidence="1 5" id="KW-0378">Hydrolase</keyword>
<organism evidence="5 6">
    <name type="scientific">Pseudopedobacter saltans</name>
    <dbReference type="NCBI Taxonomy" id="151895"/>
    <lineage>
        <taxon>Bacteria</taxon>
        <taxon>Pseudomonadati</taxon>
        <taxon>Bacteroidota</taxon>
        <taxon>Sphingobacteriia</taxon>
        <taxon>Sphingobacteriales</taxon>
        <taxon>Sphingobacteriaceae</taxon>
        <taxon>Pseudopedobacter</taxon>
    </lineage>
</organism>
<dbReference type="Pfam" id="PF02838">
    <property type="entry name" value="Glyco_hydro_20b"/>
    <property type="match status" value="1"/>
</dbReference>